<sequence length="120" mass="14028">MTAYNTTLLIKKIIEKTRSLIIKWEKYDVNNDLNKFSSKYFSTINEINSNAGYFMSYYNGRLFLLPDFSGKLYLFMQPDPQYLPFTFVPPGQNDSQLSELESCIKSTFNPVDIFVNQLLH</sequence>
<dbReference type="Proteomes" id="UP000261080">
    <property type="component" value="Unassembled WGS sequence"/>
</dbReference>
<name>A0A3E3JY50_9FIRM</name>
<proteinExistence type="predicted"/>
<dbReference type="EMBL" id="QVLX01000016">
    <property type="protein sequence ID" value="RGE84460.1"/>
    <property type="molecule type" value="Genomic_DNA"/>
</dbReference>
<keyword evidence="2" id="KW-1185">Reference proteome</keyword>
<organism evidence="1 2">
    <name type="scientific">Sellimonas intestinalis</name>
    <dbReference type="NCBI Taxonomy" id="1653434"/>
    <lineage>
        <taxon>Bacteria</taxon>
        <taxon>Bacillati</taxon>
        <taxon>Bacillota</taxon>
        <taxon>Clostridia</taxon>
        <taxon>Lachnospirales</taxon>
        <taxon>Lachnospiraceae</taxon>
        <taxon>Sellimonas</taxon>
    </lineage>
</organism>
<reference evidence="1 2" key="1">
    <citation type="submission" date="2018-08" db="EMBL/GenBank/DDBJ databases">
        <title>A genome reference for cultivated species of the human gut microbiota.</title>
        <authorList>
            <person name="Zou Y."/>
            <person name="Xue W."/>
            <person name="Luo G."/>
        </authorList>
    </citation>
    <scope>NUCLEOTIDE SEQUENCE [LARGE SCALE GENOMIC DNA]</scope>
    <source>
        <strain evidence="1 2">AF37-2AT</strain>
    </source>
</reference>
<protein>
    <submittedName>
        <fullName evidence="1">Uncharacterized protein</fullName>
    </submittedName>
</protein>
<dbReference type="RefSeq" id="WP_117493901.1">
    <property type="nucleotide sequence ID" value="NZ_CALBAT010000018.1"/>
</dbReference>
<evidence type="ECO:0000313" key="1">
    <source>
        <dbReference type="EMBL" id="RGE84460.1"/>
    </source>
</evidence>
<accession>A0A3E3JY50</accession>
<comment type="caution">
    <text evidence="1">The sequence shown here is derived from an EMBL/GenBank/DDBJ whole genome shotgun (WGS) entry which is preliminary data.</text>
</comment>
<dbReference type="AlphaFoldDB" id="A0A3E3JY50"/>
<gene>
    <name evidence="1" type="ORF">DW016_15500</name>
</gene>
<evidence type="ECO:0000313" key="2">
    <source>
        <dbReference type="Proteomes" id="UP000261080"/>
    </source>
</evidence>